<name>A0ABM5GNA6_9SAUR</name>
<evidence type="ECO:0000256" key="2">
    <source>
        <dbReference type="ARBA" id="ARBA00022692"/>
    </source>
</evidence>
<gene>
    <name evidence="12" type="primary">LOC140708095</name>
</gene>
<feature type="transmembrane region" description="Helical" evidence="9">
    <location>
        <begin position="152"/>
        <end position="176"/>
    </location>
</feature>
<evidence type="ECO:0000256" key="1">
    <source>
        <dbReference type="ARBA" id="ARBA00004141"/>
    </source>
</evidence>
<accession>A0ABM5GNA6</accession>
<dbReference type="Proteomes" id="UP001652642">
    <property type="component" value="Chromosome 6"/>
</dbReference>
<keyword evidence="5 9" id="KW-0472">Membrane</keyword>
<dbReference type="GeneID" id="140708095"/>
<dbReference type="RefSeq" id="XP_072859113.1">
    <property type="nucleotide sequence ID" value="XM_073003012.1"/>
</dbReference>
<keyword evidence="6 8" id="KW-0675">Receptor</keyword>
<dbReference type="Pfam" id="PF13853">
    <property type="entry name" value="7tm_4"/>
    <property type="match status" value="1"/>
</dbReference>
<evidence type="ECO:0000256" key="7">
    <source>
        <dbReference type="ARBA" id="ARBA00023224"/>
    </source>
</evidence>
<dbReference type="InterPro" id="IPR017452">
    <property type="entry name" value="GPCR_Rhodpsn_7TM"/>
</dbReference>
<sequence length="338" mass="37672">MQTVACPAASMNTSGVTEFIFVGLPHSRLIHLLLFAVVLACYVVVLFGNLLIVVTVYSEPCLLQSPMYFFLTHLSILDIAFGSVAVPRLLGDLVKHSSAISFGGCMSQLFFFHFFGGSEMLILVLMAYDRYMAICYPLMYMTSMNRPRCTKLLILCWIGGFIHSISQMIPILWFPFCGPNELDNFFCDAQQVVNLACTDTYITEILVAANSGLLCLVCFTILLVSYGVILATLRGHFRESGRKALSTCSSHLVVVTLLFLPCLFVYVLPFSSSVQKVVSVFYTVITPGLNPIIYTLRNQEMKEAMGRIRNKSIFSHCCVNQHKIRVISPKNPILIPVP</sequence>
<evidence type="ECO:0000256" key="6">
    <source>
        <dbReference type="ARBA" id="ARBA00023170"/>
    </source>
</evidence>
<dbReference type="InterPro" id="IPR000725">
    <property type="entry name" value="Olfact_rcpt"/>
</dbReference>
<keyword evidence="7 8" id="KW-0807">Transducer</keyword>
<keyword evidence="3 9" id="KW-1133">Transmembrane helix</keyword>
<feature type="domain" description="G-protein coupled receptors family 1 profile" evidence="10">
    <location>
        <begin position="48"/>
        <end position="294"/>
    </location>
</feature>
<keyword evidence="9" id="KW-1003">Cell membrane</keyword>
<keyword evidence="9" id="KW-0552">Olfaction</keyword>
<comment type="subcellular location">
    <subcellularLocation>
        <location evidence="9">Cell membrane</location>
        <topology evidence="9">Multi-pass membrane protein</topology>
    </subcellularLocation>
    <subcellularLocation>
        <location evidence="1">Membrane</location>
        <topology evidence="1">Multi-pass membrane protein</topology>
    </subcellularLocation>
</comment>
<evidence type="ECO:0000256" key="9">
    <source>
        <dbReference type="RuleBase" id="RU363047"/>
    </source>
</evidence>
<evidence type="ECO:0000259" key="10">
    <source>
        <dbReference type="PROSITE" id="PS50262"/>
    </source>
</evidence>
<organism evidence="11 12">
    <name type="scientific">Pogona vitticeps</name>
    <name type="common">central bearded dragon</name>
    <dbReference type="NCBI Taxonomy" id="103695"/>
    <lineage>
        <taxon>Eukaryota</taxon>
        <taxon>Metazoa</taxon>
        <taxon>Chordata</taxon>
        <taxon>Craniata</taxon>
        <taxon>Vertebrata</taxon>
        <taxon>Euteleostomi</taxon>
        <taxon>Lepidosauria</taxon>
        <taxon>Squamata</taxon>
        <taxon>Bifurcata</taxon>
        <taxon>Unidentata</taxon>
        <taxon>Episquamata</taxon>
        <taxon>Toxicofera</taxon>
        <taxon>Iguania</taxon>
        <taxon>Acrodonta</taxon>
        <taxon>Agamidae</taxon>
        <taxon>Amphibolurinae</taxon>
        <taxon>Pogona</taxon>
    </lineage>
</organism>
<feature type="transmembrane region" description="Helical" evidence="9">
    <location>
        <begin position="29"/>
        <end position="56"/>
    </location>
</feature>
<keyword evidence="11" id="KW-1185">Reference proteome</keyword>
<protein>
    <recommendedName>
        <fullName evidence="9">Olfactory receptor</fullName>
    </recommendedName>
</protein>
<proteinExistence type="inferred from homology"/>
<dbReference type="PANTHER" id="PTHR48002">
    <property type="entry name" value="OLFACTORY RECEPTOR"/>
    <property type="match status" value="1"/>
</dbReference>
<feature type="transmembrane region" description="Helical" evidence="9">
    <location>
        <begin position="110"/>
        <end position="131"/>
    </location>
</feature>
<keyword evidence="2 8" id="KW-0812">Transmembrane</keyword>
<dbReference type="InterPro" id="IPR000276">
    <property type="entry name" value="GPCR_Rhodpsn"/>
</dbReference>
<dbReference type="PRINTS" id="PR00245">
    <property type="entry name" value="OLFACTORYR"/>
</dbReference>
<comment type="similarity">
    <text evidence="8">Belongs to the G-protein coupled receptor 1 family.</text>
</comment>
<feature type="transmembrane region" description="Helical" evidence="9">
    <location>
        <begin position="68"/>
        <end position="90"/>
    </location>
</feature>
<evidence type="ECO:0000256" key="5">
    <source>
        <dbReference type="ARBA" id="ARBA00023136"/>
    </source>
</evidence>
<dbReference type="PROSITE" id="PS50262">
    <property type="entry name" value="G_PROTEIN_RECEP_F1_2"/>
    <property type="match status" value="1"/>
</dbReference>
<feature type="transmembrane region" description="Helical" evidence="9">
    <location>
        <begin position="211"/>
        <end position="233"/>
    </location>
</feature>
<evidence type="ECO:0000256" key="3">
    <source>
        <dbReference type="ARBA" id="ARBA00022989"/>
    </source>
</evidence>
<feature type="transmembrane region" description="Helical" evidence="9">
    <location>
        <begin position="245"/>
        <end position="268"/>
    </location>
</feature>
<dbReference type="PRINTS" id="PR00237">
    <property type="entry name" value="GPCRRHODOPSN"/>
</dbReference>
<evidence type="ECO:0000256" key="4">
    <source>
        <dbReference type="ARBA" id="ARBA00023040"/>
    </source>
</evidence>
<dbReference type="Gene3D" id="1.20.1070.10">
    <property type="entry name" value="Rhodopsin 7-helix transmembrane proteins"/>
    <property type="match status" value="1"/>
</dbReference>
<evidence type="ECO:0000313" key="11">
    <source>
        <dbReference type="Proteomes" id="UP001652642"/>
    </source>
</evidence>
<keyword evidence="9" id="KW-0716">Sensory transduction</keyword>
<feature type="transmembrane region" description="Helical" evidence="9">
    <location>
        <begin position="280"/>
        <end position="297"/>
    </location>
</feature>
<keyword evidence="4 8" id="KW-0297">G-protein coupled receptor</keyword>
<evidence type="ECO:0000313" key="12">
    <source>
        <dbReference type="RefSeq" id="XP_072859113.1"/>
    </source>
</evidence>
<dbReference type="PROSITE" id="PS00237">
    <property type="entry name" value="G_PROTEIN_RECEP_F1_1"/>
    <property type="match status" value="1"/>
</dbReference>
<dbReference type="InterPro" id="IPR050427">
    <property type="entry name" value="Olfactory_Receptors"/>
</dbReference>
<reference evidence="12" key="1">
    <citation type="submission" date="2025-08" db="UniProtKB">
        <authorList>
            <consortium name="RefSeq"/>
        </authorList>
    </citation>
    <scope>IDENTIFICATION</scope>
</reference>
<dbReference type="SUPFAM" id="SSF81321">
    <property type="entry name" value="Family A G protein-coupled receptor-like"/>
    <property type="match status" value="1"/>
</dbReference>
<evidence type="ECO:0000256" key="8">
    <source>
        <dbReference type="RuleBase" id="RU000688"/>
    </source>
</evidence>